<dbReference type="RefSeq" id="WP_272003737.1">
    <property type="nucleotide sequence ID" value="NZ_JAQNDN010000019.1"/>
</dbReference>
<comment type="caution">
    <text evidence="1">The sequence shown here is derived from an EMBL/GenBank/DDBJ whole genome shotgun (WGS) entry which is preliminary data.</text>
</comment>
<proteinExistence type="predicted"/>
<dbReference type="Proteomes" id="UP001217838">
    <property type="component" value="Unassembled WGS sequence"/>
</dbReference>
<protein>
    <submittedName>
        <fullName evidence="1">SMI1/KNR4 family protein</fullName>
    </submittedName>
</protein>
<name>A0ABT5BGW0_9BACT</name>
<evidence type="ECO:0000313" key="1">
    <source>
        <dbReference type="EMBL" id="MDC0672277.1"/>
    </source>
</evidence>
<evidence type="ECO:0000313" key="2">
    <source>
        <dbReference type="Proteomes" id="UP001217838"/>
    </source>
</evidence>
<sequence length="142" mass="15403">MLDELKKKAATVDISLPPLLVALFERAAVDEAFMDALSLLGIEPEPIAVDDIDMAPEVRERLETTFVGFANDGFGDVFGLQRIGTTTAVVRLRHDDDSLHVEGASFDEWLPAHILESTDTGSPPDEELLAAMTLVRGALKLS</sequence>
<reference evidence="1 2" key="1">
    <citation type="submission" date="2022-11" db="EMBL/GenBank/DDBJ databases">
        <title>Minimal conservation of predation-associated metabolite biosynthetic gene clusters underscores biosynthetic potential of Myxococcota including descriptions for ten novel species: Archangium lansinium sp. nov., Myxococcus landrumus sp. nov., Nannocystis bai.</title>
        <authorList>
            <person name="Ahearne A."/>
            <person name="Stevens C."/>
            <person name="Dowd S."/>
        </authorList>
    </citation>
    <scope>NUCLEOTIDE SEQUENCE [LARGE SCALE GENOMIC DNA]</scope>
    <source>
        <strain evidence="1 2">NCELM</strain>
    </source>
</reference>
<keyword evidence="2" id="KW-1185">Reference proteome</keyword>
<gene>
    <name evidence="1" type="ORF">POL58_31305</name>
</gene>
<organism evidence="1 2">
    <name type="scientific">Nannocystis radixulma</name>
    <dbReference type="NCBI Taxonomy" id="2995305"/>
    <lineage>
        <taxon>Bacteria</taxon>
        <taxon>Pseudomonadati</taxon>
        <taxon>Myxococcota</taxon>
        <taxon>Polyangia</taxon>
        <taxon>Nannocystales</taxon>
        <taxon>Nannocystaceae</taxon>
        <taxon>Nannocystis</taxon>
    </lineage>
</organism>
<dbReference type="EMBL" id="JAQNDN010000019">
    <property type="protein sequence ID" value="MDC0672277.1"/>
    <property type="molecule type" value="Genomic_DNA"/>
</dbReference>
<accession>A0ABT5BGW0</accession>